<sequence length="131" mass="14384">MTGRCFYCPEPATLLCDHRFGWPIGGFAANSQGRYLVKAAAAPFTCDMPLCSQHAGRIGGVHFRTGRRGYFDSIDLCPEHVGHAQLPADPMTAVEAERLRQAVRDRARRRLADQGSNGWTPPAPTVQGELF</sequence>
<evidence type="ECO:0000313" key="2">
    <source>
        <dbReference type="EMBL" id="OXI36783.1"/>
    </source>
</evidence>
<dbReference type="EMBL" id="NKFA01000020">
    <property type="protein sequence ID" value="OXI36783.1"/>
    <property type="molecule type" value="Genomic_DNA"/>
</dbReference>
<name>A0A228I301_9BURK</name>
<evidence type="ECO:0000313" key="3">
    <source>
        <dbReference type="EMBL" id="OXI45872.1"/>
    </source>
</evidence>
<reference evidence="2" key="2">
    <citation type="submission" date="2017-06" db="EMBL/GenBank/DDBJ databases">
        <authorList>
            <person name="Kim H.J."/>
            <person name="Triplett B.A."/>
        </authorList>
    </citation>
    <scope>NUCLEOTIDE SEQUENCE [LARGE SCALE GENOMIC DNA]</scope>
    <source>
        <strain evidence="2">AU17325</strain>
    </source>
</reference>
<gene>
    <name evidence="3" type="ORF">CFB84_13620</name>
    <name evidence="2" type="ORF">CFB84_32800</name>
</gene>
<dbReference type="Proteomes" id="UP000214600">
    <property type="component" value="Unassembled WGS sequence"/>
</dbReference>
<dbReference type="EMBL" id="NKFA01000006">
    <property type="protein sequence ID" value="OXI45872.1"/>
    <property type="molecule type" value="Genomic_DNA"/>
</dbReference>
<feature type="region of interest" description="Disordered" evidence="1">
    <location>
        <begin position="110"/>
        <end position="131"/>
    </location>
</feature>
<dbReference type="AlphaFoldDB" id="A0A228I301"/>
<accession>A0A228I301</accession>
<organism evidence="2 4">
    <name type="scientific">Burkholderia aenigmatica</name>
    <dbReference type="NCBI Taxonomy" id="2015348"/>
    <lineage>
        <taxon>Bacteria</taxon>
        <taxon>Pseudomonadati</taxon>
        <taxon>Pseudomonadota</taxon>
        <taxon>Betaproteobacteria</taxon>
        <taxon>Burkholderiales</taxon>
        <taxon>Burkholderiaceae</taxon>
        <taxon>Burkholderia</taxon>
        <taxon>Burkholderia cepacia complex</taxon>
    </lineage>
</organism>
<protein>
    <submittedName>
        <fullName evidence="2">Uncharacterized protein</fullName>
    </submittedName>
</protein>
<evidence type="ECO:0000256" key="1">
    <source>
        <dbReference type="SAM" id="MobiDB-lite"/>
    </source>
</evidence>
<comment type="caution">
    <text evidence="2">The sequence shown here is derived from an EMBL/GenBank/DDBJ whole genome shotgun (WGS) entry which is preliminary data.</text>
</comment>
<reference evidence="4" key="1">
    <citation type="submission" date="2017-06" db="EMBL/GenBank/DDBJ databases">
        <authorList>
            <person name="LiPuma J."/>
            <person name="Spilker T."/>
        </authorList>
    </citation>
    <scope>NUCLEOTIDE SEQUENCE [LARGE SCALE GENOMIC DNA]</scope>
    <source>
        <strain evidence="4">AU17325</strain>
    </source>
</reference>
<evidence type="ECO:0000313" key="4">
    <source>
        <dbReference type="Proteomes" id="UP000214600"/>
    </source>
</evidence>
<reference evidence="2 4" key="3">
    <citation type="submission" date="2017-08" db="EMBL/GenBank/DDBJ databases">
        <title>WGS of novel Burkholderia cepaca complex species.</title>
        <authorList>
            <person name="Lipuma J."/>
            <person name="Spilker T."/>
        </authorList>
    </citation>
    <scope>NUCLEOTIDE SEQUENCE [LARGE SCALE GENOMIC DNA]</scope>
    <source>
        <strain evidence="2 4">AU17325</strain>
    </source>
</reference>
<proteinExistence type="predicted"/>